<evidence type="ECO:0000313" key="2">
    <source>
        <dbReference type="Proteomes" id="UP000886885"/>
    </source>
</evidence>
<name>A0A8X8AUX6_POPTO</name>
<organism evidence="1 2">
    <name type="scientific">Populus tomentosa</name>
    <name type="common">Chinese white poplar</name>
    <dbReference type="NCBI Taxonomy" id="118781"/>
    <lineage>
        <taxon>Eukaryota</taxon>
        <taxon>Viridiplantae</taxon>
        <taxon>Streptophyta</taxon>
        <taxon>Embryophyta</taxon>
        <taxon>Tracheophyta</taxon>
        <taxon>Spermatophyta</taxon>
        <taxon>Magnoliopsida</taxon>
        <taxon>eudicotyledons</taxon>
        <taxon>Gunneridae</taxon>
        <taxon>Pentapetalae</taxon>
        <taxon>rosids</taxon>
        <taxon>fabids</taxon>
        <taxon>Malpighiales</taxon>
        <taxon>Salicaceae</taxon>
        <taxon>Saliceae</taxon>
        <taxon>Populus</taxon>
    </lineage>
</organism>
<dbReference type="Proteomes" id="UP000886885">
    <property type="component" value="Chromosome 1D"/>
</dbReference>
<protein>
    <submittedName>
        <fullName evidence="1">Uncharacterized protein</fullName>
    </submittedName>
</protein>
<evidence type="ECO:0000313" key="1">
    <source>
        <dbReference type="EMBL" id="KAG6787975.1"/>
    </source>
</evidence>
<proteinExistence type="predicted"/>
<comment type="caution">
    <text evidence="1">The sequence shown here is derived from an EMBL/GenBank/DDBJ whole genome shotgun (WGS) entry which is preliminary data.</text>
</comment>
<dbReference type="AlphaFoldDB" id="A0A8X8AUX6"/>
<gene>
    <name evidence="1" type="ORF">POTOM_004026</name>
</gene>
<reference evidence="1" key="1">
    <citation type="journal article" date="2020" name="bioRxiv">
        <title>Hybrid origin of Populus tomentosa Carr. identified through genome sequencing and phylogenomic analysis.</title>
        <authorList>
            <person name="An X."/>
            <person name="Gao K."/>
            <person name="Chen Z."/>
            <person name="Li J."/>
            <person name="Yang X."/>
            <person name="Yang X."/>
            <person name="Zhou J."/>
            <person name="Guo T."/>
            <person name="Zhao T."/>
            <person name="Huang S."/>
            <person name="Miao D."/>
            <person name="Khan W.U."/>
            <person name="Rao P."/>
            <person name="Ye M."/>
            <person name="Lei B."/>
            <person name="Liao W."/>
            <person name="Wang J."/>
            <person name="Ji L."/>
            <person name="Li Y."/>
            <person name="Guo B."/>
            <person name="Mustafa N.S."/>
            <person name="Li S."/>
            <person name="Yun Q."/>
            <person name="Keller S.R."/>
            <person name="Mao J."/>
            <person name="Zhang R."/>
            <person name="Strauss S.H."/>
        </authorList>
    </citation>
    <scope>NUCLEOTIDE SEQUENCE</scope>
    <source>
        <strain evidence="1">GM15</strain>
        <tissue evidence="1">Leaf</tissue>
    </source>
</reference>
<dbReference type="OrthoDB" id="850248at2759"/>
<accession>A0A8X8AUX6</accession>
<sequence>MQLWQQDNEGKCRLLVHAREINEVTTRVSAIVAHLRRSEFLDYTLPVSVAAGFPLSASFPVESKRHSSEKLKLYNARFMEQAGVLSYEQGVSEAPNSGSFWWSFVSECYLGNTEAVITRHTCIPCPGETSPTPASVASETK</sequence>
<keyword evidence="2" id="KW-1185">Reference proteome</keyword>
<dbReference type="EMBL" id="JAAWWB010000002">
    <property type="protein sequence ID" value="KAG6787975.1"/>
    <property type="molecule type" value="Genomic_DNA"/>
</dbReference>